<accession>A0A6I9Y1N8</accession>
<name>A0A6I9Y1N8_9SAUR</name>
<dbReference type="RefSeq" id="XP_013920376.1">
    <property type="nucleotide sequence ID" value="XM_014064901.1"/>
</dbReference>
<feature type="compositionally biased region" description="Basic and acidic residues" evidence="1">
    <location>
        <begin position="394"/>
        <end position="403"/>
    </location>
</feature>
<dbReference type="InterPro" id="IPR041781">
    <property type="entry name" value="FRMD6-FERM_C"/>
</dbReference>
<dbReference type="InterPro" id="IPR019749">
    <property type="entry name" value="Band_41_domain"/>
</dbReference>
<dbReference type="PANTHER" id="PTHR13429">
    <property type="entry name" value="FERM DOMAIN (PROTEIN4.1-EZRIN-RADIXIN-MOESIN) FAMILY"/>
    <property type="match status" value="1"/>
</dbReference>
<dbReference type="Proteomes" id="UP000504617">
    <property type="component" value="Unplaced"/>
</dbReference>
<evidence type="ECO:0000256" key="1">
    <source>
        <dbReference type="SAM" id="MobiDB-lite"/>
    </source>
</evidence>
<feature type="compositionally biased region" description="Low complexity" evidence="1">
    <location>
        <begin position="404"/>
        <end position="429"/>
    </location>
</feature>
<dbReference type="SUPFAM" id="SSF54236">
    <property type="entry name" value="Ubiquitin-like"/>
    <property type="match status" value="1"/>
</dbReference>
<dbReference type="GO" id="GO:0098592">
    <property type="term" value="C:cytoplasmic side of apical plasma membrane"/>
    <property type="evidence" value="ECO:0007669"/>
    <property type="project" value="TreeGrafter"/>
</dbReference>
<reference evidence="4" key="1">
    <citation type="submission" date="2025-08" db="UniProtKB">
        <authorList>
            <consortium name="RefSeq"/>
        </authorList>
    </citation>
    <scope>IDENTIFICATION</scope>
</reference>
<dbReference type="CDD" id="cd14473">
    <property type="entry name" value="FERM_B-lobe"/>
    <property type="match status" value="1"/>
</dbReference>
<feature type="region of interest" description="Disordered" evidence="1">
    <location>
        <begin position="390"/>
        <end position="479"/>
    </location>
</feature>
<dbReference type="PROSITE" id="PS50057">
    <property type="entry name" value="FERM_3"/>
    <property type="match status" value="1"/>
</dbReference>
<dbReference type="Gene3D" id="1.20.80.10">
    <property type="match status" value="1"/>
</dbReference>
<dbReference type="Gene3D" id="2.30.29.30">
    <property type="entry name" value="Pleckstrin-homology domain (PH domain)/Phosphotyrosine-binding domain (PTB)"/>
    <property type="match status" value="1"/>
</dbReference>
<keyword evidence="3" id="KW-1185">Reference proteome</keyword>
<proteinExistence type="predicted"/>
<dbReference type="InterPro" id="IPR029071">
    <property type="entry name" value="Ubiquitin-like_domsf"/>
</dbReference>
<dbReference type="SUPFAM" id="SSF47031">
    <property type="entry name" value="Second domain of FERM"/>
    <property type="match status" value="1"/>
</dbReference>
<feature type="domain" description="FERM" evidence="2">
    <location>
        <begin position="57"/>
        <end position="361"/>
    </location>
</feature>
<dbReference type="GeneID" id="106547667"/>
<dbReference type="InterPro" id="IPR011993">
    <property type="entry name" value="PH-like_dom_sf"/>
</dbReference>
<dbReference type="CDD" id="cd13185">
    <property type="entry name" value="FERM_C_FRMD1_FRMD6"/>
    <property type="match status" value="1"/>
</dbReference>
<dbReference type="SMART" id="SM00295">
    <property type="entry name" value="B41"/>
    <property type="match status" value="1"/>
</dbReference>
<evidence type="ECO:0000259" key="2">
    <source>
        <dbReference type="PROSITE" id="PS50057"/>
    </source>
</evidence>
<protein>
    <submittedName>
        <fullName evidence="4">FERM domain-containing protein 1 isoform X1</fullName>
    </submittedName>
</protein>
<organism evidence="3 4">
    <name type="scientific">Thamnophis sirtalis</name>
    <dbReference type="NCBI Taxonomy" id="35019"/>
    <lineage>
        <taxon>Eukaryota</taxon>
        <taxon>Metazoa</taxon>
        <taxon>Chordata</taxon>
        <taxon>Craniata</taxon>
        <taxon>Vertebrata</taxon>
        <taxon>Euteleostomi</taxon>
        <taxon>Lepidosauria</taxon>
        <taxon>Squamata</taxon>
        <taxon>Bifurcata</taxon>
        <taxon>Unidentata</taxon>
        <taxon>Episquamata</taxon>
        <taxon>Toxicofera</taxon>
        <taxon>Serpentes</taxon>
        <taxon>Colubroidea</taxon>
        <taxon>Colubridae</taxon>
        <taxon>Natricinae</taxon>
        <taxon>Thamnophis</taxon>
    </lineage>
</organism>
<dbReference type="AlphaFoldDB" id="A0A6I9Y1N8"/>
<dbReference type="InterPro" id="IPR019748">
    <property type="entry name" value="FERM_central"/>
</dbReference>
<dbReference type="SMART" id="SM01196">
    <property type="entry name" value="FERM_C"/>
    <property type="match status" value="1"/>
</dbReference>
<dbReference type="KEGG" id="tsr:106547667"/>
<gene>
    <name evidence="4" type="primary">FRMD1</name>
</gene>
<dbReference type="Pfam" id="PF00373">
    <property type="entry name" value="FERM_M"/>
    <property type="match status" value="1"/>
</dbReference>
<dbReference type="InterPro" id="IPR018979">
    <property type="entry name" value="FERM_N"/>
</dbReference>
<dbReference type="InterPro" id="IPR014352">
    <property type="entry name" value="FERM/acyl-CoA-bd_prot_sf"/>
</dbReference>
<sequence length="647" mass="74126">MLLWWLKSGSSQLGLKMELFPFYILLAKSCVRSGEKFTTSSAMSKQLLPKKMPLDFRNVCVLLPDRDQLSLTVGVKATGQELFDQVCDVLKIKDPHFFGISVVKNNEYVFIDLEQKLCKYFVKEWKKEGSRGTEKFIPPLVAFFRVQYYVENGRVISDRVARHYYYCHLREQVLKSRCTNKEEIYFLLAAYGLQVDLGDYKDNVHGENYFEPQTYFPQWIIAKRGSDYILKHAPEMHREQKGLSTREAILKYVKESCLLEDVPVHFYRLHKDKKEDRPTIILGLTLKGIHIYQEINHVRQLLYDFPWSHIGKVAFLGKKFVIQPDGLPSARKLVYYTGCPFRSRHLLHLLSNSHRLFLNIQPILKQIQIMEDAEEKKRYRESYISDTLEIDFDPSDKHSHDSGSSRGSESNNRLSRQSTDSHGSSHTSGIEADSRQHISMEMSVDEPFGMDPIHQKEQSCSSNISYSSSGIHSSSKEKAENDLHDDEVELAVDEADTLPADESHFEEMIHEESIDCQAKDDIWCQDTNKNPLSVVHVTVIKVKGQSADSLNQISLPKAAKSPEQYSQSLDDVRLRKCLHPPLSTMLSSDTSHSYTFGCALEDKLASYGCVYSTADCKTKSALYGKRSMNCLSLDLLGDDQFPEEFVV</sequence>
<dbReference type="InterPro" id="IPR000299">
    <property type="entry name" value="FERM_domain"/>
</dbReference>
<dbReference type="Gene3D" id="3.10.20.90">
    <property type="entry name" value="Phosphatidylinositol 3-kinase Catalytic Subunit, Chain A, domain 1"/>
    <property type="match status" value="1"/>
</dbReference>
<dbReference type="OrthoDB" id="5957665at2759"/>
<evidence type="ECO:0000313" key="3">
    <source>
        <dbReference type="Proteomes" id="UP000504617"/>
    </source>
</evidence>
<dbReference type="SUPFAM" id="SSF50729">
    <property type="entry name" value="PH domain-like"/>
    <property type="match status" value="1"/>
</dbReference>
<dbReference type="InterPro" id="IPR035963">
    <property type="entry name" value="FERM_2"/>
</dbReference>
<dbReference type="InterPro" id="IPR018980">
    <property type="entry name" value="FERM_PH-like_C"/>
</dbReference>
<evidence type="ECO:0000313" key="4">
    <source>
        <dbReference type="RefSeq" id="XP_013920376.1"/>
    </source>
</evidence>
<feature type="compositionally biased region" description="Low complexity" evidence="1">
    <location>
        <begin position="459"/>
        <end position="473"/>
    </location>
</feature>
<dbReference type="GO" id="GO:0035332">
    <property type="term" value="P:positive regulation of hippo signaling"/>
    <property type="evidence" value="ECO:0007669"/>
    <property type="project" value="TreeGrafter"/>
</dbReference>
<dbReference type="InterPro" id="IPR047145">
    <property type="entry name" value="FRMD6-like"/>
</dbReference>
<dbReference type="PANTHER" id="PTHR13429:SF7">
    <property type="entry name" value="FERM DOMAIN-CONTAINING PROTEIN 1"/>
    <property type="match status" value="1"/>
</dbReference>
<dbReference type="CTD" id="79981"/>
<dbReference type="Pfam" id="PF09379">
    <property type="entry name" value="FERM_N"/>
    <property type="match status" value="1"/>
</dbReference>
<dbReference type="Pfam" id="PF09380">
    <property type="entry name" value="FERM_C"/>
    <property type="match status" value="1"/>
</dbReference>